<name>D8MJS3_ERWBE</name>
<gene>
    <name evidence="1" type="ordered locus">EbC_pEb17200680</name>
</gene>
<geneLocation type="plasmid" evidence="1 2">
    <name>pEB170</name>
</geneLocation>
<evidence type="ECO:0008006" key="3">
    <source>
        <dbReference type="Google" id="ProtNLM"/>
    </source>
</evidence>
<dbReference type="Pfam" id="PF10798">
    <property type="entry name" value="YmgB"/>
    <property type="match status" value="1"/>
</dbReference>
<dbReference type="RefSeq" id="WP_013199888.1">
    <property type="nucleotide sequence ID" value="NC_014305.1"/>
</dbReference>
<proteinExistence type="predicted"/>
<dbReference type="GeneID" id="90509864"/>
<dbReference type="EMBL" id="FP236830">
    <property type="protein sequence ID" value="CAX53521.1"/>
    <property type="molecule type" value="Genomic_DNA"/>
</dbReference>
<dbReference type="AlphaFoldDB" id="D8MJS3"/>
<reference evidence="1 2" key="1">
    <citation type="journal article" date="2010" name="BMC Genomics">
        <title>Genome comparison of the epiphytic bacteria Erwinia billingiae and E. tasmaniensis with the pear pathogen E. pyrifoliae.</title>
        <authorList>
            <person name="Kube M."/>
            <person name="Migdoll A.M."/>
            <person name="Gehring I."/>
            <person name="Heitmann K."/>
            <person name="Mayer Y."/>
            <person name="Kuhl H."/>
            <person name="Knaust F."/>
            <person name="Geider K."/>
            <person name="Reinhardt R."/>
        </authorList>
    </citation>
    <scope>NUCLEOTIDE SEQUENCE [LARGE SCALE GENOMIC DNA]</scope>
    <source>
        <strain evidence="1 2">Eb661</strain>
        <plasmid evidence="1">pEB170</plasmid>
    </source>
</reference>
<dbReference type="InterPro" id="IPR024753">
    <property type="entry name" value="AriR"/>
</dbReference>
<organism evidence="2">
    <name type="scientific">Erwinia billingiae (strain Eb661)</name>
    <dbReference type="NCBI Taxonomy" id="634500"/>
    <lineage>
        <taxon>Bacteria</taxon>
        <taxon>Pseudomonadati</taxon>
        <taxon>Pseudomonadota</taxon>
        <taxon>Gammaproteobacteria</taxon>
        <taxon>Enterobacterales</taxon>
        <taxon>Erwiniaceae</taxon>
        <taxon>Erwinia</taxon>
    </lineage>
</organism>
<dbReference type="HOGENOM" id="CLU_164045_1_0_6"/>
<protein>
    <recommendedName>
        <fullName evidence="3">Two-component-system connector protein AriR</fullName>
    </recommendedName>
</protein>
<sequence length="83" mass="9003">MQQTAEGAITDYFGTQGARFEEEQRIIGGIICQLVSAHGYVTNKAVILCLIEMLETSESVVEQDVLRSALEIVLGRTADDSGL</sequence>
<evidence type="ECO:0000313" key="1">
    <source>
        <dbReference type="EMBL" id="CAX53521.1"/>
    </source>
</evidence>
<keyword evidence="1" id="KW-0614">Plasmid</keyword>
<dbReference type="Proteomes" id="UP000008793">
    <property type="component" value="Plasmid pEB170"/>
</dbReference>
<dbReference type="Gene3D" id="1.20.5.5260">
    <property type="match status" value="1"/>
</dbReference>
<dbReference type="GO" id="GO:0071468">
    <property type="term" value="P:cellular response to acidic pH"/>
    <property type="evidence" value="ECO:0007669"/>
    <property type="project" value="InterPro"/>
</dbReference>
<evidence type="ECO:0000313" key="2">
    <source>
        <dbReference type="Proteomes" id="UP000008793"/>
    </source>
</evidence>
<keyword evidence="2" id="KW-1185">Reference proteome</keyword>
<dbReference type="KEGG" id="ebi:EbC_pEb17200680"/>
<accession>D8MJS3</accession>